<organism evidence="1 2">
    <name type="scientific">Camellia lanceoleosa</name>
    <dbReference type="NCBI Taxonomy" id="1840588"/>
    <lineage>
        <taxon>Eukaryota</taxon>
        <taxon>Viridiplantae</taxon>
        <taxon>Streptophyta</taxon>
        <taxon>Embryophyta</taxon>
        <taxon>Tracheophyta</taxon>
        <taxon>Spermatophyta</taxon>
        <taxon>Magnoliopsida</taxon>
        <taxon>eudicotyledons</taxon>
        <taxon>Gunneridae</taxon>
        <taxon>Pentapetalae</taxon>
        <taxon>asterids</taxon>
        <taxon>Ericales</taxon>
        <taxon>Theaceae</taxon>
        <taxon>Camellia</taxon>
    </lineage>
</organism>
<gene>
    <name evidence="1" type="ORF">LOK49_LG07G02481</name>
</gene>
<name>A0ACC0H5I7_9ERIC</name>
<comment type="caution">
    <text evidence="1">The sequence shown here is derived from an EMBL/GenBank/DDBJ whole genome shotgun (WGS) entry which is preliminary data.</text>
</comment>
<evidence type="ECO:0000313" key="2">
    <source>
        <dbReference type="Proteomes" id="UP001060215"/>
    </source>
</evidence>
<evidence type="ECO:0000313" key="1">
    <source>
        <dbReference type="EMBL" id="KAI8008777.1"/>
    </source>
</evidence>
<reference evidence="1 2" key="1">
    <citation type="journal article" date="2022" name="Plant J.">
        <title>Chromosome-level genome of Camellia lanceoleosa provides a valuable resource for understanding genome evolution and self-incompatibility.</title>
        <authorList>
            <person name="Gong W."/>
            <person name="Xiao S."/>
            <person name="Wang L."/>
            <person name="Liao Z."/>
            <person name="Chang Y."/>
            <person name="Mo W."/>
            <person name="Hu G."/>
            <person name="Li W."/>
            <person name="Zhao G."/>
            <person name="Zhu H."/>
            <person name="Hu X."/>
            <person name="Ji K."/>
            <person name="Xiang X."/>
            <person name="Song Q."/>
            <person name="Yuan D."/>
            <person name="Jin S."/>
            <person name="Zhang L."/>
        </authorList>
    </citation>
    <scope>NUCLEOTIDE SEQUENCE [LARGE SCALE GENOMIC DNA]</scope>
    <source>
        <strain evidence="1">SQ_2022a</strain>
    </source>
</reference>
<accession>A0ACC0H5I7</accession>
<sequence>MEDSLGSPVNKAVASKDTTIDGPEEESGWTSYFEDFLSKQREQEEEEEHNNTSSFSESFGRPSLVSDAASSCVPWKINNYNQVSATCSPMDSPPKMPKKLSFKKARTKEISHDDSLEDTASSPVNSPKINSFKQMDINPRKRGDNVESSLGKGGGSDFSSELHRDSRNEMTFEGKNNEYIELKKRGLCLVPLSMLVNYLG</sequence>
<dbReference type="EMBL" id="CM045764">
    <property type="protein sequence ID" value="KAI8008777.1"/>
    <property type="molecule type" value="Genomic_DNA"/>
</dbReference>
<protein>
    <submittedName>
        <fullName evidence="1">Uncharacterized protein</fullName>
    </submittedName>
</protein>
<proteinExistence type="predicted"/>
<keyword evidence="2" id="KW-1185">Reference proteome</keyword>
<dbReference type="Proteomes" id="UP001060215">
    <property type="component" value="Chromosome 7"/>
</dbReference>